<dbReference type="GO" id="GO:0006508">
    <property type="term" value="P:proteolysis"/>
    <property type="evidence" value="ECO:0007669"/>
    <property type="project" value="UniProtKB-KW"/>
</dbReference>
<keyword evidence="6" id="KW-1185">Reference proteome</keyword>
<dbReference type="SUPFAM" id="SSF53187">
    <property type="entry name" value="Zn-dependent exopeptidases"/>
    <property type="match status" value="1"/>
</dbReference>
<feature type="domain" description="Peptidase M20 dimerisation" evidence="4">
    <location>
        <begin position="191"/>
        <end position="349"/>
    </location>
</feature>
<evidence type="ECO:0000256" key="2">
    <source>
        <dbReference type="ARBA" id="ARBA00022723"/>
    </source>
</evidence>
<evidence type="ECO:0000256" key="1">
    <source>
        <dbReference type="ARBA" id="ARBA00022670"/>
    </source>
</evidence>
<organism evidence="5 6">
    <name type="scientific">Roseibium album</name>
    <dbReference type="NCBI Taxonomy" id="311410"/>
    <lineage>
        <taxon>Bacteria</taxon>
        <taxon>Pseudomonadati</taxon>
        <taxon>Pseudomonadota</taxon>
        <taxon>Alphaproteobacteria</taxon>
        <taxon>Hyphomicrobiales</taxon>
        <taxon>Stappiaceae</taxon>
        <taxon>Roseibium</taxon>
    </lineage>
</organism>
<name>A0A0M6ZG93_9HYPH</name>
<dbReference type="NCBIfam" id="NF006579">
    <property type="entry name" value="PRK09104.1"/>
    <property type="match status" value="1"/>
</dbReference>
<dbReference type="PANTHER" id="PTHR43270:SF8">
    <property type="entry name" value="DI- AND TRIPEPTIDASE DUG2-RELATED"/>
    <property type="match status" value="1"/>
</dbReference>
<dbReference type="PANTHER" id="PTHR43270">
    <property type="entry name" value="BETA-ALA-HIS DIPEPTIDASE"/>
    <property type="match status" value="1"/>
</dbReference>
<gene>
    <name evidence="5" type="ORF">LA5096_03204</name>
</gene>
<dbReference type="OrthoDB" id="9761532at2"/>
<dbReference type="GeneID" id="97670555"/>
<keyword evidence="2" id="KW-0479">Metal-binding</keyword>
<evidence type="ECO:0000313" key="6">
    <source>
        <dbReference type="Proteomes" id="UP000049983"/>
    </source>
</evidence>
<evidence type="ECO:0000256" key="3">
    <source>
        <dbReference type="ARBA" id="ARBA00022801"/>
    </source>
</evidence>
<evidence type="ECO:0000259" key="4">
    <source>
        <dbReference type="Pfam" id="PF07687"/>
    </source>
</evidence>
<reference evidence="6" key="1">
    <citation type="submission" date="2015-07" db="EMBL/GenBank/DDBJ databases">
        <authorList>
            <person name="Rodrigo-Torres Lidia"/>
            <person name="Arahal R.David."/>
        </authorList>
    </citation>
    <scope>NUCLEOTIDE SEQUENCE [LARGE SCALE GENOMIC DNA]</scope>
    <source>
        <strain evidence="6">CECT 5096</strain>
    </source>
</reference>
<dbReference type="Proteomes" id="UP000049983">
    <property type="component" value="Unassembled WGS sequence"/>
</dbReference>
<dbReference type="GO" id="GO:0046872">
    <property type="term" value="F:metal ion binding"/>
    <property type="evidence" value="ECO:0007669"/>
    <property type="project" value="UniProtKB-KW"/>
</dbReference>
<proteinExistence type="predicted"/>
<dbReference type="EC" id="3.5.1.-" evidence="5"/>
<dbReference type="Pfam" id="PF01546">
    <property type="entry name" value="Peptidase_M20"/>
    <property type="match status" value="1"/>
</dbReference>
<accession>A0A0M6ZG93</accession>
<evidence type="ECO:0000313" key="5">
    <source>
        <dbReference type="EMBL" id="CTQ72347.1"/>
    </source>
</evidence>
<dbReference type="InterPro" id="IPR002933">
    <property type="entry name" value="Peptidase_M20"/>
</dbReference>
<dbReference type="EMBL" id="CXWC01000011">
    <property type="protein sequence ID" value="CTQ72347.1"/>
    <property type="molecule type" value="Genomic_DNA"/>
</dbReference>
<dbReference type="RefSeq" id="WP_055110974.1">
    <property type="nucleotide sequence ID" value="NZ_CANKXR010000012.1"/>
</dbReference>
<dbReference type="GO" id="GO:0008233">
    <property type="term" value="F:peptidase activity"/>
    <property type="evidence" value="ECO:0007669"/>
    <property type="project" value="UniProtKB-KW"/>
</dbReference>
<protein>
    <submittedName>
        <fullName evidence="5">N-formyl-4-amino-5-aminomethyl-2-methylpyrimidine deformylase</fullName>
        <ecNumber evidence="5">3.5.1.-</ecNumber>
    </submittedName>
</protein>
<dbReference type="Gene3D" id="3.30.70.360">
    <property type="match status" value="1"/>
</dbReference>
<dbReference type="AlphaFoldDB" id="A0A0M6ZG93"/>
<dbReference type="STRING" id="311410.LA5095_00063"/>
<keyword evidence="3 5" id="KW-0378">Hydrolase</keyword>
<dbReference type="InterPro" id="IPR051458">
    <property type="entry name" value="Cyt/Met_Dipeptidase"/>
</dbReference>
<dbReference type="Gene3D" id="3.40.630.10">
    <property type="entry name" value="Zn peptidases"/>
    <property type="match status" value="1"/>
</dbReference>
<dbReference type="InterPro" id="IPR011650">
    <property type="entry name" value="Peptidase_M20_dimer"/>
</dbReference>
<keyword evidence="1" id="KW-0645">Protease</keyword>
<sequence>MTDSLFAHIDANADEFVARVMDYVRHPSISAHDIGIRKVAEMLVSHLDGLGFDAGLVETPGHPFVLGHLTVDPSKPTVLLYGHYDVQPPDPLDAWISPPFEPTLRDGRIWARGIGDNKGQHFAQLLAIETHLKVNGSLPCNVIFLLEGEEEIGSPQIAEFVRQNAERLQADLVVTSDGPLHESGQPVITFGVRGVASFDLLAKGASRDVHSGNFGGVVPNPIWTLVHLLATMKDPDGYITVEGITEPVIPASNVEREVISRLPDDEAAVKADLELTELDGPKERPYWDRLMFHPTLTINGLHGGYGGPGSKTVLPNEAIAKCDIRLVEPLTPDYVFERVEAHVARFAPEVEVVRHNGMLPSKTPLTSRFAVPLIEAVKSARGVEPLVYPTVGGSLPDYVFTKILDKPAFVIPYANADEANHAPNENLEVERFIDGIKTGAAVLVELGRLNR</sequence>
<dbReference type="Pfam" id="PF07687">
    <property type="entry name" value="M20_dimer"/>
    <property type="match status" value="1"/>
</dbReference>